<feature type="compositionally biased region" description="Low complexity" evidence="1">
    <location>
        <begin position="15"/>
        <end position="29"/>
    </location>
</feature>
<feature type="compositionally biased region" description="Basic residues" evidence="1">
    <location>
        <begin position="30"/>
        <end position="54"/>
    </location>
</feature>
<organism evidence="2">
    <name type="scientific">uncultured Acidimicrobiales bacterium</name>
    <dbReference type="NCBI Taxonomy" id="310071"/>
    <lineage>
        <taxon>Bacteria</taxon>
        <taxon>Bacillati</taxon>
        <taxon>Actinomycetota</taxon>
        <taxon>Acidimicrobiia</taxon>
        <taxon>Acidimicrobiales</taxon>
        <taxon>environmental samples</taxon>
    </lineage>
</organism>
<feature type="compositionally biased region" description="Basic residues" evidence="1">
    <location>
        <begin position="300"/>
        <end position="312"/>
    </location>
</feature>
<name>A0A6J4INM8_9ACTN</name>
<feature type="region of interest" description="Disordered" evidence="1">
    <location>
        <begin position="1"/>
        <end position="340"/>
    </location>
</feature>
<feature type="compositionally biased region" description="Low complexity" evidence="1">
    <location>
        <begin position="110"/>
        <end position="120"/>
    </location>
</feature>
<dbReference type="EC" id="1.2.1.38" evidence="2"/>
<evidence type="ECO:0000313" key="2">
    <source>
        <dbReference type="EMBL" id="CAA9255556.1"/>
    </source>
</evidence>
<feature type="compositionally biased region" description="Low complexity" evidence="1">
    <location>
        <begin position="153"/>
        <end position="164"/>
    </location>
</feature>
<dbReference type="AlphaFoldDB" id="A0A6J4INM8"/>
<keyword evidence="2" id="KW-0560">Oxidoreductase</keyword>
<feature type="non-terminal residue" evidence="2">
    <location>
        <position position="340"/>
    </location>
</feature>
<dbReference type="EMBL" id="CADCSZ010000157">
    <property type="protein sequence ID" value="CAA9255556.1"/>
    <property type="molecule type" value="Genomic_DNA"/>
</dbReference>
<sequence length="340" mass="37240">GLPHRDPGRLRLHRGGASAAARRPPCARGGARRRRLQCRQPRGRGRPRAGRRLRGSPLRLDRSCCGRRRRPGLLLPAPRNQWPPGARDARPGRPCRRPRRRLPAARPRRLPALVRPRAPAARPPGPGRLRAPRALPRALAGCSPGGGGRLLRDGQQPGADALRAGRGRRADRRRRRRLQRGERCRADAQAQPALLCRRRGPHGLRPDQAPPHPRDRTGHRGTGAVHAAPGPRQPGHPRHRLRPCSRSGAEQRGGPGGAGRRLPGRAVRGGIRALAVDKGDVGLQRLPADRTGRSPDRLVGGRRRARQPRQGRQRPGPPVRKPGARPRRDPGPAPRRGLSM</sequence>
<feature type="compositionally biased region" description="Low complexity" evidence="1">
    <location>
        <begin position="72"/>
        <end position="86"/>
    </location>
</feature>
<gene>
    <name evidence="2" type="ORF">AVDCRST_MAG76-2542</name>
</gene>
<evidence type="ECO:0000256" key="1">
    <source>
        <dbReference type="SAM" id="MobiDB-lite"/>
    </source>
</evidence>
<proteinExistence type="predicted"/>
<accession>A0A6J4INM8</accession>
<feature type="compositionally biased region" description="Low complexity" evidence="1">
    <location>
        <begin position="127"/>
        <end position="141"/>
    </location>
</feature>
<feature type="non-terminal residue" evidence="2">
    <location>
        <position position="1"/>
    </location>
</feature>
<feature type="compositionally biased region" description="Low complexity" evidence="1">
    <location>
        <begin position="260"/>
        <end position="270"/>
    </location>
</feature>
<protein>
    <submittedName>
        <fullName evidence="2">N-acetyl-gamma-glutamyl-phosphate reductase</fullName>
        <ecNumber evidence="2">1.2.1.38</ecNumber>
    </submittedName>
</protein>
<dbReference type="GO" id="GO:0003942">
    <property type="term" value="F:N-acetyl-gamma-glutamyl-phosphate reductase activity"/>
    <property type="evidence" value="ECO:0007669"/>
    <property type="project" value="UniProtKB-EC"/>
</dbReference>
<feature type="compositionally biased region" description="Basic residues" evidence="1">
    <location>
        <begin position="165"/>
        <end position="178"/>
    </location>
</feature>
<reference evidence="2" key="1">
    <citation type="submission" date="2020-02" db="EMBL/GenBank/DDBJ databases">
        <authorList>
            <person name="Meier V. D."/>
        </authorList>
    </citation>
    <scope>NUCLEOTIDE SEQUENCE</scope>
    <source>
        <strain evidence="2">AVDCRST_MAG76</strain>
    </source>
</reference>
<feature type="compositionally biased region" description="Basic and acidic residues" evidence="1">
    <location>
        <begin position="287"/>
        <end position="296"/>
    </location>
</feature>
<feature type="compositionally biased region" description="Basic residues" evidence="1">
    <location>
        <begin position="93"/>
        <end position="109"/>
    </location>
</feature>